<feature type="region of interest" description="Disordered" evidence="3">
    <location>
        <begin position="27"/>
        <end position="61"/>
    </location>
</feature>
<dbReference type="PANTHER" id="PTHR47262:SF1">
    <property type="entry name" value="OS02G0132600 PROTEIN"/>
    <property type="match status" value="1"/>
</dbReference>
<dbReference type="NCBIfam" id="TIGR00756">
    <property type="entry name" value="PPR"/>
    <property type="match status" value="2"/>
</dbReference>
<name>A0ABD3SAY3_9LAMI</name>
<evidence type="ECO:0000256" key="2">
    <source>
        <dbReference type="PROSITE-ProRule" id="PRU00708"/>
    </source>
</evidence>
<dbReference type="InterPro" id="IPR011990">
    <property type="entry name" value="TPR-like_helical_dom_sf"/>
</dbReference>
<keyword evidence="5" id="KW-1185">Reference proteome</keyword>
<feature type="repeat" description="PPR" evidence="2">
    <location>
        <begin position="544"/>
        <end position="578"/>
    </location>
</feature>
<dbReference type="AlphaFoldDB" id="A0ABD3SAY3"/>
<reference evidence="4 5" key="1">
    <citation type="submission" date="2024-12" db="EMBL/GenBank/DDBJ databases">
        <title>The unique morphological basis and parallel evolutionary history of personate flowers in Penstemon.</title>
        <authorList>
            <person name="Depatie T.H."/>
            <person name="Wessinger C.A."/>
        </authorList>
    </citation>
    <scope>NUCLEOTIDE SEQUENCE [LARGE SCALE GENOMIC DNA]</scope>
    <source>
        <strain evidence="4">WTNN_2</strain>
        <tissue evidence="4">Leaf</tissue>
    </source>
</reference>
<dbReference type="PROSITE" id="PS51375">
    <property type="entry name" value="PPR"/>
    <property type="match status" value="1"/>
</dbReference>
<evidence type="ECO:0000313" key="4">
    <source>
        <dbReference type="EMBL" id="KAL3821568.1"/>
    </source>
</evidence>
<evidence type="ECO:0008006" key="6">
    <source>
        <dbReference type="Google" id="ProtNLM"/>
    </source>
</evidence>
<dbReference type="PANTHER" id="PTHR47262">
    <property type="entry name" value="OS02G0132600 PROTEIN"/>
    <property type="match status" value="1"/>
</dbReference>
<dbReference type="Pfam" id="PF13041">
    <property type="entry name" value="PPR_2"/>
    <property type="match status" value="1"/>
</dbReference>
<organism evidence="4 5">
    <name type="scientific">Penstemon smallii</name>
    <dbReference type="NCBI Taxonomy" id="265156"/>
    <lineage>
        <taxon>Eukaryota</taxon>
        <taxon>Viridiplantae</taxon>
        <taxon>Streptophyta</taxon>
        <taxon>Embryophyta</taxon>
        <taxon>Tracheophyta</taxon>
        <taxon>Spermatophyta</taxon>
        <taxon>Magnoliopsida</taxon>
        <taxon>eudicotyledons</taxon>
        <taxon>Gunneridae</taxon>
        <taxon>Pentapetalae</taxon>
        <taxon>asterids</taxon>
        <taxon>lamiids</taxon>
        <taxon>Lamiales</taxon>
        <taxon>Plantaginaceae</taxon>
        <taxon>Cheloneae</taxon>
        <taxon>Penstemon</taxon>
    </lineage>
</organism>
<evidence type="ECO:0000256" key="3">
    <source>
        <dbReference type="SAM" id="MobiDB-lite"/>
    </source>
</evidence>
<evidence type="ECO:0000256" key="1">
    <source>
        <dbReference type="ARBA" id="ARBA00022737"/>
    </source>
</evidence>
<evidence type="ECO:0000313" key="5">
    <source>
        <dbReference type="Proteomes" id="UP001634393"/>
    </source>
</evidence>
<comment type="caution">
    <text evidence="4">The sequence shown here is derived from an EMBL/GenBank/DDBJ whole genome shotgun (WGS) entry which is preliminary data.</text>
</comment>
<accession>A0ABD3SAY3</accession>
<dbReference type="InterPro" id="IPR002885">
    <property type="entry name" value="PPR_rpt"/>
</dbReference>
<gene>
    <name evidence="4" type="ORF">ACJIZ3_007473</name>
</gene>
<dbReference type="EMBL" id="JBJXBP010000007">
    <property type="protein sequence ID" value="KAL3821568.1"/>
    <property type="molecule type" value="Genomic_DNA"/>
</dbReference>
<dbReference type="Gene3D" id="1.25.40.10">
    <property type="entry name" value="Tetratricopeptide repeat domain"/>
    <property type="match status" value="3"/>
</dbReference>
<proteinExistence type="predicted"/>
<sequence>MPSSTAGNLVSLFRSAAKLTLKGSFTTAAAASKKKKPPSPSSSAITKEKNKKKISPSSSNAEDEALKKYVTSINYSESAKRLLKSYKAPPSSNSSLNSIVNDSLNPGYSCRIADGDESAELLSNLASNISYNKFDLDWDHENEDEEPVGEQLDLLHFSTFNNQISRLRKDLTRERKHKWVFTNTQTTRFDKLSNNCANKLGPDRMIEIFGKLGKETGLKEYSSLIRICIEKARVATDEDASLEEIYKAFQLFDIVKENGFKIEEEIYGQFLLYLIDCGLVEDFFFLCELIRDENPDSLPRLTYYEMLLWVRVNNEVKIRELCHSAMADGAEEKSYLREQLLLALCESDRKEEFVMLLETLDVTKVTSVAYLLRVFSSLGKLLLEPFAERFLLALETSDTGPDNISNFICEYAISIPNLAVEDIIIKFKALHTKMDLLPTSTQYERLIKYSCEILKVHEALNLVGEAFGSGVSLSSGTFHSILISCDRSFEYNLVHQIKSMICQYNLKPNNDTLRMMIILYVKMKDFEGAYGIISDMEHMKLRPTSSMYNIILSGYFREKNFYGARNVLKQMEDAGVKPDALTFSYLISNSHCEKDVIKFYDAMCNSGVQPTKHVFMALINAYAACGQFEKAKQIVSDSRIPVQNLNEIKNVLVGALASNGQLSVALEMYEEIKEADCNLNPKVIKSLIEHFQCEGELNKSLQLLKELNDSPYWIDACFKVISYCVQQENLRSTIDLLKQLKDKFSDAELAAEVLFDEVFCLLAEKKPTDMQFCLNLLKSIKEEVGVLPSRKSLDFLLSACANAKDSKASFVIWNEYETAGLPYNVLSFVRMYQALLASGDGKSANKILNKIPKDDPHVRCVIRACKETYTKHASLGTKGKKKHGQLAATLGLLDELEAKSWE</sequence>
<dbReference type="Pfam" id="PF01535">
    <property type="entry name" value="PPR"/>
    <property type="match status" value="2"/>
</dbReference>
<dbReference type="Proteomes" id="UP001634393">
    <property type="component" value="Unassembled WGS sequence"/>
</dbReference>
<keyword evidence="1" id="KW-0677">Repeat</keyword>
<protein>
    <recommendedName>
        <fullName evidence="6">Pentatricopeptide repeat-containing protein</fullName>
    </recommendedName>
</protein>